<reference evidence="3" key="1">
    <citation type="journal article" date="2020" name="Stud. Mycol.">
        <title>101 Dothideomycetes genomes: a test case for predicting lifestyles and emergence of pathogens.</title>
        <authorList>
            <person name="Haridas S."/>
            <person name="Albert R."/>
            <person name="Binder M."/>
            <person name="Bloem J."/>
            <person name="Labutti K."/>
            <person name="Salamov A."/>
            <person name="Andreopoulos B."/>
            <person name="Baker S."/>
            <person name="Barry K."/>
            <person name="Bills G."/>
            <person name="Bluhm B."/>
            <person name="Cannon C."/>
            <person name="Castanera R."/>
            <person name="Culley D."/>
            <person name="Daum C."/>
            <person name="Ezra D."/>
            <person name="Gonzalez J."/>
            <person name="Henrissat B."/>
            <person name="Kuo A."/>
            <person name="Liang C."/>
            <person name="Lipzen A."/>
            <person name="Lutzoni F."/>
            <person name="Magnuson J."/>
            <person name="Mondo S."/>
            <person name="Nolan M."/>
            <person name="Ohm R."/>
            <person name="Pangilinan J."/>
            <person name="Park H.-J."/>
            <person name="Ramirez L."/>
            <person name="Alfaro M."/>
            <person name="Sun H."/>
            <person name="Tritt A."/>
            <person name="Yoshinaga Y."/>
            <person name="Zwiers L.-H."/>
            <person name="Turgeon B."/>
            <person name="Goodwin S."/>
            <person name="Spatafora J."/>
            <person name="Crous P."/>
            <person name="Grigoriev I."/>
        </authorList>
    </citation>
    <scope>NUCLEOTIDE SEQUENCE</scope>
    <source>
        <strain evidence="3">Tuck. ex Michener</strain>
    </source>
</reference>
<proteinExistence type="predicted"/>
<protein>
    <recommendedName>
        <fullName evidence="2">DUF7580 domain-containing protein</fullName>
    </recommendedName>
</protein>
<gene>
    <name evidence="3" type="ORF">EV356DRAFT_508255</name>
</gene>
<dbReference type="InterPro" id="IPR056002">
    <property type="entry name" value="DUF7580"/>
</dbReference>
<evidence type="ECO:0000259" key="2">
    <source>
        <dbReference type="Pfam" id="PF24476"/>
    </source>
</evidence>
<dbReference type="AlphaFoldDB" id="A0A6A6GZP4"/>
<feature type="domain" description="DUF7580" evidence="2">
    <location>
        <begin position="11"/>
        <end position="282"/>
    </location>
</feature>
<dbReference type="OrthoDB" id="3565018at2759"/>
<dbReference type="EMBL" id="ML991836">
    <property type="protein sequence ID" value="KAF2230783.1"/>
    <property type="molecule type" value="Genomic_DNA"/>
</dbReference>
<feature type="region of interest" description="Disordered" evidence="1">
    <location>
        <begin position="30"/>
        <end position="51"/>
    </location>
</feature>
<evidence type="ECO:0000256" key="1">
    <source>
        <dbReference type="SAM" id="MobiDB-lite"/>
    </source>
</evidence>
<evidence type="ECO:0000313" key="4">
    <source>
        <dbReference type="Proteomes" id="UP000800092"/>
    </source>
</evidence>
<organism evidence="3 4">
    <name type="scientific">Viridothelium virens</name>
    <name type="common">Speckled blister lichen</name>
    <name type="synonym">Trypethelium virens</name>
    <dbReference type="NCBI Taxonomy" id="1048519"/>
    <lineage>
        <taxon>Eukaryota</taxon>
        <taxon>Fungi</taxon>
        <taxon>Dikarya</taxon>
        <taxon>Ascomycota</taxon>
        <taxon>Pezizomycotina</taxon>
        <taxon>Dothideomycetes</taxon>
        <taxon>Dothideomycetes incertae sedis</taxon>
        <taxon>Trypetheliales</taxon>
        <taxon>Trypetheliaceae</taxon>
        <taxon>Viridothelium</taxon>
    </lineage>
</organism>
<name>A0A6A6GZP4_VIRVR</name>
<accession>A0A6A6GZP4</accession>
<dbReference type="Pfam" id="PF24476">
    <property type="entry name" value="DUF7580"/>
    <property type="match status" value="1"/>
</dbReference>
<dbReference type="PANTHER" id="PTHR35186:SF4">
    <property type="entry name" value="PRION-INHIBITION AND PROPAGATION HELO DOMAIN-CONTAINING PROTEIN"/>
    <property type="match status" value="1"/>
</dbReference>
<sequence>MLVSVSDVKSDGAPWQESTIQVVERSDPINRNPTVHWRGEQTPTSESRVPGRDIDSESFCRLIHQAHGQQSTLQIIYDHEKLWQIQSRKGSLSRQKQKDKTLKDLLTDPSPHITLKEQRILAVTLAHAALHCSDGPWLGEDWSKEHITFFSNDSSTEPDMSRPFLKVRFEDDHQNADPTCGLFNLHSNPALLSLGILLLEIYLKEPIEAMWTDDDLIEGQPNENTKLTTALRCLQDAEGEVYEGYREAIQACLEYDTQDVGKGDLRHKVYTEIVWPLEQELYHGFKIKPEDLQLAPLGLPN</sequence>
<keyword evidence="4" id="KW-1185">Reference proteome</keyword>
<dbReference type="Proteomes" id="UP000800092">
    <property type="component" value="Unassembled WGS sequence"/>
</dbReference>
<evidence type="ECO:0000313" key="3">
    <source>
        <dbReference type="EMBL" id="KAF2230783.1"/>
    </source>
</evidence>
<dbReference type="PANTHER" id="PTHR35186">
    <property type="entry name" value="ANK_REP_REGION DOMAIN-CONTAINING PROTEIN"/>
    <property type="match status" value="1"/>
</dbReference>